<evidence type="ECO:0000313" key="1">
    <source>
        <dbReference type="EMBL" id="QDT90457.1"/>
    </source>
</evidence>
<dbReference type="Proteomes" id="UP000316855">
    <property type="component" value="Chromosome"/>
</dbReference>
<dbReference type="AlphaFoldDB" id="A0A517VBS8"/>
<name>A0A517VBS8_9PLAN</name>
<dbReference type="EMBL" id="CP036343">
    <property type="protein sequence ID" value="QDT90457.1"/>
    <property type="molecule type" value="Genomic_DNA"/>
</dbReference>
<organism evidence="1 2">
    <name type="scientific">Gimesia algae</name>
    <dbReference type="NCBI Taxonomy" id="2527971"/>
    <lineage>
        <taxon>Bacteria</taxon>
        <taxon>Pseudomonadati</taxon>
        <taxon>Planctomycetota</taxon>
        <taxon>Planctomycetia</taxon>
        <taxon>Planctomycetales</taxon>
        <taxon>Planctomycetaceae</taxon>
        <taxon>Gimesia</taxon>
    </lineage>
</organism>
<proteinExistence type="predicted"/>
<sequence length="385" mass="42051">MVNGVYLSLLAGPVKPLPVPSSVINSLTSVRVTNASTEDSRKDELPRFARSGFELEFQLTRNSPLEALFPLTGSVPPLVRIILVVTINGRQQVIIDGFIQKHKITPGTGTNPPKLTLYGKDLTVAMDLVDYSGLPYPAVPVAGRVALMLTKYAVLGVIPKIIPPVFDEVSDPSEKILSQKGTDYTYLSTLARDRGYVFYIEPGPSPGTSQAYWGPEIKIGTPQPALNLDMDTFTNVNSLSFDFDNEHNKTPVMWIRPDEIPVPIPIPIPDINLLNPTLANISPTAFRKEPLSNVARMSFPQAMQYGLARSSAAAECVTAEGVLNVARYGRLLKARQLVGVRGAGKAFDGLYYVKSVTHEIKRGEYLQSFKLSRNGLVSTVSRVPV</sequence>
<gene>
    <name evidence="1" type="ORF">Pan161_21090</name>
</gene>
<dbReference type="OrthoDB" id="262740at2"/>
<dbReference type="KEGG" id="gax:Pan161_21090"/>
<keyword evidence="2" id="KW-1185">Reference proteome</keyword>
<dbReference type="RefSeq" id="WP_145226413.1">
    <property type="nucleotide sequence ID" value="NZ_CP036343.1"/>
</dbReference>
<evidence type="ECO:0008006" key="3">
    <source>
        <dbReference type="Google" id="ProtNLM"/>
    </source>
</evidence>
<protein>
    <recommendedName>
        <fullName evidence="3">Phage late control gene D protein (GPD)</fullName>
    </recommendedName>
</protein>
<accession>A0A517VBS8</accession>
<evidence type="ECO:0000313" key="2">
    <source>
        <dbReference type="Proteomes" id="UP000316855"/>
    </source>
</evidence>
<reference evidence="1 2" key="1">
    <citation type="submission" date="2019-02" db="EMBL/GenBank/DDBJ databases">
        <title>Deep-cultivation of Planctomycetes and their phenomic and genomic characterization uncovers novel biology.</title>
        <authorList>
            <person name="Wiegand S."/>
            <person name="Jogler M."/>
            <person name="Boedeker C."/>
            <person name="Pinto D."/>
            <person name="Vollmers J."/>
            <person name="Rivas-Marin E."/>
            <person name="Kohn T."/>
            <person name="Peeters S.H."/>
            <person name="Heuer A."/>
            <person name="Rast P."/>
            <person name="Oberbeckmann S."/>
            <person name="Bunk B."/>
            <person name="Jeske O."/>
            <person name="Meyerdierks A."/>
            <person name="Storesund J.E."/>
            <person name="Kallscheuer N."/>
            <person name="Luecker S."/>
            <person name="Lage O.M."/>
            <person name="Pohl T."/>
            <person name="Merkel B.J."/>
            <person name="Hornburger P."/>
            <person name="Mueller R.-W."/>
            <person name="Bruemmer F."/>
            <person name="Labrenz M."/>
            <person name="Spormann A.M."/>
            <person name="Op den Camp H."/>
            <person name="Overmann J."/>
            <person name="Amann R."/>
            <person name="Jetten M.S.M."/>
            <person name="Mascher T."/>
            <person name="Medema M.H."/>
            <person name="Devos D.P."/>
            <person name="Kaster A.-K."/>
            <person name="Ovreas L."/>
            <person name="Rohde M."/>
            <person name="Galperin M.Y."/>
            <person name="Jogler C."/>
        </authorList>
    </citation>
    <scope>NUCLEOTIDE SEQUENCE [LARGE SCALE GENOMIC DNA]</scope>
    <source>
        <strain evidence="1 2">Pan161</strain>
    </source>
</reference>